<dbReference type="EMBL" id="JAPWDV010000001">
    <property type="protein sequence ID" value="KAJ6225809.1"/>
    <property type="molecule type" value="Genomic_DNA"/>
</dbReference>
<keyword evidence="2 10" id="KW-0812">Transmembrane</keyword>
<evidence type="ECO:0000256" key="10">
    <source>
        <dbReference type="SAM" id="Phobius"/>
    </source>
</evidence>
<feature type="region of interest" description="Disordered" evidence="9">
    <location>
        <begin position="544"/>
        <end position="565"/>
    </location>
</feature>
<feature type="repeat" description="Cys-rich GLG1" evidence="8">
    <location>
        <begin position="236"/>
        <end position="296"/>
    </location>
</feature>
<feature type="transmembrane region" description="Helical" evidence="10">
    <location>
        <begin position="1122"/>
        <end position="1144"/>
    </location>
</feature>
<keyword evidence="13" id="KW-1185">Reference proteome</keyword>
<evidence type="ECO:0000256" key="8">
    <source>
        <dbReference type="PROSITE-ProRule" id="PRU00622"/>
    </source>
</evidence>
<evidence type="ECO:0000256" key="1">
    <source>
        <dbReference type="ARBA" id="ARBA00004479"/>
    </source>
</evidence>
<protein>
    <recommendedName>
        <fullName evidence="14">Golgi apparatus protein 1</fullName>
    </recommendedName>
</protein>
<feature type="repeat" description="Cys-rich GLG1" evidence="8">
    <location>
        <begin position="773"/>
        <end position="833"/>
    </location>
</feature>
<evidence type="ECO:0000256" key="4">
    <source>
        <dbReference type="ARBA" id="ARBA00022737"/>
    </source>
</evidence>
<evidence type="ECO:0000256" key="2">
    <source>
        <dbReference type="ARBA" id="ARBA00022692"/>
    </source>
</evidence>
<dbReference type="GO" id="GO:0000139">
    <property type="term" value="C:Golgi membrane"/>
    <property type="evidence" value="ECO:0007669"/>
    <property type="project" value="InterPro"/>
</dbReference>
<evidence type="ECO:0000256" key="3">
    <source>
        <dbReference type="ARBA" id="ARBA00022729"/>
    </source>
</evidence>
<keyword evidence="3 11" id="KW-0732">Signal</keyword>
<sequence length="1154" mass="133575">MNILYMFFVILLFEINANGQVYGKTISNQHHNNLSNIRDLFQNITILQSSNDECKNELTKLCGIDSGALDNNLAIINCLSDHEINDDSHKTKLSSSCQHQIWSYKNNITNADYFTTITKTICKTLLLTNNDCLEAEHEDVLSPGANILSCLLERLQPNTATYGCRTYLKEMEKIIFSDYRLIHRFANVCQSHIIEFKCGRLEPNQFNMADDDNEEKAQIFNSQTNTIECLQEHIDKLSPQCSHEIFRISELQSDDFHLDKPLYFKCRSDRETFCKNVQSGNGKVYKCLMQHKDDEQMTEECREKLTQRELLIVQDYRVSKSLVQSCKGDIKRYQCREGTSDRREIRLAQILICLESAYTKNLPITPPCYGEMLLHRRNLFDEYKLTPNLVQSCQHDIDEFCPDLGSVGGKIIHCLMKYSKPKRRRGDALNHKRISSKCQQEVEQLLKEVNIAENWRVDPVLHDACQSSVELFCHNIKSGNGRILDCLTDHIDSSQMGDECRQSLLLIQYFMARNFELDTSIYEACHIDAGKYCNAGSDWHHTKDHDNDDNEDHKNNEDEANEDDGQKSTVMACLYRLVYHDETNLLNQNCVHQVKRIMSQRSDKLSLLPFVEIECNQALGKYCSDQIGHEMECLQDNYQNLDQSCRNMIGNFTIAQGSHFELNHPLLRHCSTIAKDLCPQEYESYYDDDRGEVIDCLIRHKNTFHMKTNRKCRAALEHYQLINLKDYRFDSKFKEACRLDVINHCSMVRTKNEVINCLSTLVYNDTINNVKRRVSKECKNLLRVELLQMNENIDLDPTLVESCRYDRQHFCKDVDSGESHVIECLMANMMKLKKSCQRQLFHRQYIELVDNSVDYSLLSICKHAIEKYCASSDLHDVIYCLRDHRKERGLGGNCRSLILKRLLQQNKDYRLNPRLKQGCNSEIKKYCSDIILKSKPDELLDGKIGLCLKKKYLVNLLSEPCEIEIVNLIREVSSDIELDPILARNCKLEINRCTNDDLNHGDIQECLKNRFMLKKIEDLSCRREVARIIRETESDIESDPHLHRMCLNDLKTFCSDVIPGGGQQLNCLTAIQRISSRKLSPECDTILLKRLQLFEYAAEVYPSDSVAKVIQIVANSPVHNSVYSVLASFLFFIFIIGLFCGRYSKNVATSDKIK</sequence>
<feature type="compositionally biased region" description="Basic and acidic residues" evidence="9">
    <location>
        <begin position="544"/>
        <end position="557"/>
    </location>
</feature>
<dbReference type="PANTHER" id="PTHR11884">
    <property type="entry name" value="SELECTIN LIGAND RELATED"/>
    <property type="match status" value="1"/>
</dbReference>
<evidence type="ECO:0000256" key="5">
    <source>
        <dbReference type="ARBA" id="ARBA00022989"/>
    </source>
</evidence>
<evidence type="ECO:0000313" key="12">
    <source>
        <dbReference type="EMBL" id="KAJ6225809.1"/>
    </source>
</evidence>
<feature type="signal peptide" evidence="11">
    <location>
        <begin position="1"/>
        <end position="19"/>
    </location>
</feature>
<name>A0A9Q0MHA6_BLOTA</name>
<evidence type="ECO:0000256" key="6">
    <source>
        <dbReference type="ARBA" id="ARBA00023136"/>
    </source>
</evidence>
<dbReference type="InterPro" id="IPR001893">
    <property type="entry name" value="Cys-rich_GLG1_repeat"/>
</dbReference>
<feature type="repeat" description="Cys-rich GLG1" evidence="8">
    <location>
        <begin position="707"/>
        <end position="766"/>
    </location>
</feature>
<dbReference type="PROSITE" id="PS51289">
    <property type="entry name" value="GLG1_C_RICH"/>
    <property type="match status" value="5"/>
</dbReference>
<evidence type="ECO:0000256" key="7">
    <source>
        <dbReference type="ARBA" id="ARBA00023180"/>
    </source>
</evidence>
<comment type="caution">
    <text evidence="12">The sequence shown here is derived from an EMBL/GenBank/DDBJ whole genome shotgun (WGS) entry which is preliminary data.</text>
</comment>
<keyword evidence="6 10" id="KW-0472">Membrane</keyword>
<evidence type="ECO:0008006" key="14">
    <source>
        <dbReference type="Google" id="ProtNLM"/>
    </source>
</evidence>
<dbReference type="Pfam" id="PF00839">
    <property type="entry name" value="Cys_rich_FGFR"/>
    <property type="match status" value="13"/>
</dbReference>
<keyword evidence="5 10" id="KW-1133">Transmembrane helix</keyword>
<dbReference type="AlphaFoldDB" id="A0A9Q0MHA6"/>
<reference evidence="12" key="1">
    <citation type="submission" date="2022-12" db="EMBL/GenBank/DDBJ databases">
        <title>Genome assemblies of Blomia tropicalis.</title>
        <authorList>
            <person name="Cui Y."/>
        </authorList>
    </citation>
    <scope>NUCLEOTIDE SEQUENCE</scope>
    <source>
        <tissue evidence="12">Adult mites</tissue>
    </source>
</reference>
<dbReference type="OMA" id="MMECLIE"/>
<evidence type="ECO:0000256" key="9">
    <source>
        <dbReference type="SAM" id="MobiDB-lite"/>
    </source>
</evidence>
<feature type="repeat" description="Cys-rich GLG1" evidence="8">
    <location>
        <begin position="433"/>
        <end position="495"/>
    </location>
</feature>
<evidence type="ECO:0000256" key="11">
    <source>
        <dbReference type="SAM" id="SignalP"/>
    </source>
</evidence>
<feature type="chain" id="PRO_5040232681" description="Golgi apparatus protein 1" evidence="11">
    <location>
        <begin position="20"/>
        <end position="1154"/>
    </location>
</feature>
<evidence type="ECO:0000313" key="13">
    <source>
        <dbReference type="Proteomes" id="UP001142055"/>
    </source>
</evidence>
<dbReference type="InterPro" id="IPR039728">
    <property type="entry name" value="GLG1"/>
</dbReference>
<organism evidence="12 13">
    <name type="scientific">Blomia tropicalis</name>
    <name type="common">Mite</name>
    <dbReference type="NCBI Taxonomy" id="40697"/>
    <lineage>
        <taxon>Eukaryota</taxon>
        <taxon>Metazoa</taxon>
        <taxon>Ecdysozoa</taxon>
        <taxon>Arthropoda</taxon>
        <taxon>Chelicerata</taxon>
        <taxon>Arachnida</taxon>
        <taxon>Acari</taxon>
        <taxon>Acariformes</taxon>
        <taxon>Sarcoptiformes</taxon>
        <taxon>Astigmata</taxon>
        <taxon>Glycyphagoidea</taxon>
        <taxon>Echimyopodidae</taxon>
        <taxon>Blomia</taxon>
    </lineage>
</organism>
<comment type="subcellular location">
    <subcellularLocation>
        <location evidence="1">Membrane</location>
        <topology evidence="1">Single-pass type I membrane protein</topology>
    </subcellularLocation>
</comment>
<feature type="repeat" description="Cys-rich GLG1" evidence="8">
    <location>
        <begin position="363"/>
        <end position="423"/>
    </location>
</feature>
<dbReference type="PANTHER" id="PTHR11884:SF1">
    <property type="entry name" value="GOLGI APPARATUS PROTEIN 1"/>
    <property type="match status" value="1"/>
</dbReference>
<keyword evidence="7" id="KW-0325">Glycoprotein</keyword>
<gene>
    <name evidence="12" type="ORF">RDWZM_004354</name>
</gene>
<dbReference type="GO" id="GO:0017134">
    <property type="term" value="F:fibroblast growth factor binding"/>
    <property type="evidence" value="ECO:0007669"/>
    <property type="project" value="TreeGrafter"/>
</dbReference>
<proteinExistence type="predicted"/>
<accession>A0A9Q0MHA6</accession>
<keyword evidence="4" id="KW-0677">Repeat</keyword>
<dbReference type="Proteomes" id="UP001142055">
    <property type="component" value="Chromosome 1"/>
</dbReference>
<dbReference type="InterPro" id="IPR017873">
    <property type="entry name" value="Cys-rich_GLG1_repeat_euk"/>
</dbReference>